<keyword evidence="3" id="KW-1185">Reference proteome</keyword>
<evidence type="ECO:0000313" key="2">
    <source>
        <dbReference type="EMBL" id="NDL56999.1"/>
    </source>
</evidence>
<protein>
    <submittedName>
        <fullName evidence="2">Uncharacterized protein</fullName>
    </submittedName>
</protein>
<evidence type="ECO:0000313" key="3">
    <source>
        <dbReference type="Proteomes" id="UP000460435"/>
    </source>
</evidence>
<feature type="transmembrane region" description="Helical" evidence="1">
    <location>
        <begin position="42"/>
        <end position="65"/>
    </location>
</feature>
<feature type="transmembrane region" description="Helical" evidence="1">
    <location>
        <begin position="86"/>
        <end position="105"/>
    </location>
</feature>
<keyword evidence="1" id="KW-0472">Membrane</keyword>
<dbReference type="AlphaFoldDB" id="A0A7K3M149"/>
<dbReference type="EMBL" id="WLZY01000002">
    <property type="protein sequence ID" value="NDL56999.1"/>
    <property type="molecule type" value="Genomic_DNA"/>
</dbReference>
<proteinExistence type="predicted"/>
<keyword evidence="1" id="KW-0812">Transmembrane</keyword>
<dbReference type="Proteomes" id="UP000460435">
    <property type="component" value="Unassembled WGS sequence"/>
</dbReference>
<comment type="caution">
    <text evidence="2">The sequence shown here is derived from an EMBL/GenBank/DDBJ whole genome shotgun (WGS) entry which is preliminary data.</text>
</comment>
<sequence>MGVVEGLITAFGLLGEADVGLFDPGIRPNDDAIPGIPALRRLLGGVLSFCLFASIGAVIVAFLMWAWGRMSGSTHRVDTGKTAAGWALVSFIGFGMVNTITSWAWGIGQGIPLPGAE</sequence>
<keyword evidence="1" id="KW-1133">Transmembrane helix</keyword>
<dbReference type="RefSeq" id="WP_162449688.1">
    <property type="nucleotide sequence ID" value="NZ_WLZY01000002.1"/>
</dbReference>
<name>A0A7K3M149_9ACTN</name>
<gene>
    <name evidence="2" type="ORF">F7O44_07940</name>
</gene>
<accession>A0A7K3M149</accession>
<organism evidence="2 3">
    <name type="scientific">Phytoactinopolyspora mesophila</name>
    <dbReference type="NCBI Taxonomy" id="2650750"/>
    <lineage>
        <taxon>Bacteria</taxon>
        <taxon>Bacillati</taxon>
        <taxon>Actinomycetota</taxon>
        <taxon>Actinomycetes</taxon>
        <taxon>Jiangellales</taxon>
        <taxon>Jiangellaceae</taxon>
        <taxon>Phytoactinopolyspora</taxon>
    </lineage>
</organism>
<reference evidence="2 3" key="1">
    <citation type="submission" date="2019-11" db="EMBL/GenBank/DDBJ databases">
        <authorList>
            <person name="Li X.-J."/>
            <person name="Feng X.-M."/>
        </authorList>
    </citation>
    <scope>NUCLEOTIDE SEQUENCE [LARGE SCALE GENOMIC DNA]</scope>
    <source>
        <strain evidence="2 3">XMNu-373</strain>
    </source>
</reference>
<evidence type="ECO:0000256" key="1">
    <source>
        <dbReference type="SAM" id="Phobius"/>
    </source>
</evidence>